<dbReference type="AlphaFoldDB" id="A0A834HKX1"/>
<comment type="caution">
    <text evidence="1">The sequence shown here is derived from an EMBL/GenBank/DDBJ whole genome shotgun (WGS) entry which is preliminary data.</text>
</comment>
<gene>
    <name evidence="1" type="ORF">GWI33_003334</name>
</gene>
<proteinExistence type="predicted"/>
<dbReference type="Proteomes" id="UP000625711">
    <property type="component" value="Unassembled WGS sequence"/>
</dbReference>
<dbReference type="PANTHER" id="PTHR11012">
    <property type="entry name" value="PROTEIN KINASE-LIKE DOMAIN-CONTAINING"/>
    <property type="match status" value="1"/>
</dbReference>
<organism evidence="1 2">
    <name type="scientific">Rhynchophorus ferrugineus</name>
    <name type="common">Red palm weevil</name>
    <name type="synonym">Curculio ferrugineus</name>
    <dbReference type="NCBI Taxonomy" id="354439"/>
    <lineage>
        <taxon>Eukaryota</taxon>
        <taxon>Metazoa</taxon>
        <taxon>Ecdysozoa</taxon>
        <taxon>Arthropoda</taxon>
        <taxon>Hexapoda</taxon>
        <taxon>Insecta</taxon>
        <taxon>Pterygota</taxon>
        <taxon>Neoptera</taxon>
        <taxon>Endopterygota</taxon>
        <taxon>Coleoptera</taxon>
        <taxon>Polyphaga</taxon>
        <taxon>Cucujiformia</taxon>
        <taxon>Curculionidae</taxon>
        <taxon>Dryophthorinae</taxon>
        <taxon>Rhynchophorus</taxon>
    </lineage>
</organism>
<reference evidence="1" key="1">
    <citation type="submission" date="2020-08" db="EMBL/GenBank/DDBJ databases">
        <title>Genome sequencing and assembly of the red palm weevil Rhynchophorus ferrugineus.</title>
        <authorList>
            <person name="Dias G.B."/>
            <person name="Bergman C.M."/>
            <person name="Manee M."/>
        </authorList>
    </citation>
    <scope>NUCLEOTIDE SEQUENCE</scope>
    <source>
        <strain evidence="1">AA-2017</strain>
        <tissue evidence="1">Whole larva</tissue>
    </source>
</reference>
<sequence>MSGTSIFDDQSSRLSYDDTWKLVHNYLGHTSFVLEKVSLEPIELRGGNLGDYYKVSVVVKLHLQKQEIHLFAKFLPSLNEATMSMVKKGPSQKEDFFYNILIEEFRSVGLGAYLDFYPKCYLSKVNDVLILEDLTLADYQLTPSQTFYTYEMLKVSVRQLAKLHASTLVYEERKSAEAGWIVRLDQRFAVYLREFLFQTEEDNEVKQLCRVGINSVVDYLIYRFPEIIRGMTVEEFARKAKEAYEYLWLKVKKSEKYRNAFCHG</sequence>
<evidence type="ECO:0008006" key="3">
    <source>
        <dbReference type="Google" id="ProtNLM"/>
    </source>
</evidence>
<dbReference type="EMBL" id="JAACXV010022823">
    <property type="protein sequence ID" value="KAF7263239.1"/>
    <property type="molecule type" value="Genomic_DNA"/>
</dbReference>
<dbReference type="Pfam" id="PF02958">
    <property type="entry name" value="EcKL"/>
    <property type="match status" value="1"/>
</dbReference>
<evidence type="ECO:0000313" key="1">
    <source>
        <dbReference type="EMBL" id="KAF7263239.1"/>
    </source>
</evidence>
<name>A0A834HKX1_RHYFE</name>
<dbReference type="InterPro" id="IPR004119">
    <property type="entry name" value="EcKL"/>
</dbReference>
<protein>
    <recommendedName>
        <fullName evidence="3">CHK kinase-like domain-containing protein</fullName>
    </recommendedName>
</protein>
<dbReference type="OrthoDB" id="6771817at2759"/>
<accession>A0A834HKX1</accession>
<dbReference type="PANTHER" id="PTHR11012:SF48">
    <property type="entry name" value="CHK KINASE-LIKE DOMAIN-CONTAINING PROTEIN-RELATED"/>
    <property type="match status" value="1"/>
</dbReference>
<evidence type="ECO:0000313" key="2">
    <source>
        <dbReference type="Proteomes" id="UP000625711"/>
    </source>
</evidence>
<keyword evidence="2" id="KW-1185">Reference proteome</keyword>
<feature type="non-terminal residue" evidence="1">
    <location>
        <position position="264"/>
    </location>
</feature>